<dbReference type="Proteomes" id="UP000293952">
    <property type="component" value="Unassembled WGS sequence"/>
</dbReference>
<evidence type="ECO:0000313" key="5">
    <source>
        <dbReference type="Proteomes" id="UP000293952"/>
    </source>
</evidence>
<evidence type="ECO:0000256" key="1">
    <source>
        <dbReference type="PIRSR" id="PIRSR640198-1"/>
    </source>
</evidence>
<keyword evidence="2" id="KW-0067">ATP-binding</keyword>
<proteinExistence type="predicted"/>
<dbReference type="PANTHER" id="PTHR13504">
    <property type="entry name" value="FIDO DOMAIN-CONTAINING PROTEIN DDB_G0283145"/>
    <property type="match status" value="1"/>
</dbReference>
<evidence type="ECO:0000256" key="2">
    <source>
        <dbReference type="PIRSR" id="PIRSR640198-2"/>
    </source>
</evidence>
<name>A0A4Q4KPQ3_9FLAO</name>
<dbReference type="Pfam" id="PF02661">
    <property type="entry name" value="Fic"/>
    <property type="match status" value="1"/>
</dbReference>
<dbReference type="InterPro" id="IPR003812">
    <property type="entry name" value="Fido"/>
</dbReference>
<dbReference type="OrthoDB" id="9814400at2"/>
<accession>A0A4Q4KPQ3</accession>
<feature type="binding site" evidence="2">
    <location>
        <begin position="342"/>
        <end position="349"/>
    </location>
    <ligand>
        <name>ATP</name>
        <dbReference type="ChEBI" id="CHEBI:30616"/>
    </ligand>
</feature>
<protein>
    <submittedName>
        <fullName evidence="4">Cell filamentation protein Fic</fullName>
    </submittedName>
</protein>
<dbReference type="RefSeq" id="WP_130093430.1">
    <property type="nucleotide sequence ID" value="NZ_SETE01000003.1"/>
</dbReference>
<dbReference type="EMBL" id="SETE01000003">
    <property type="protein sequence ID" value="RYM33989.1"/>
    <property type="molecule type" value="Genomic_DNA"/>
</dbReference>
<reference evidence="4 5" key="1">
    <citation type="submission" date="2019-02" db="EMBL/GenBank/DDBJ databases">
        <title>Genome sequence of the sea-ice species Brumimicrobium glaciale.</title>
        <authorList>
            <person name="Bowman J.P."/>
        </authorList>
    </citation>
    <scope>NUCLEOTIDE SEQUENCE [LARGE SCALE GENOMIC DNA]</scope>
    <source>
        <strain evidence="4 5">IC156</strain>
    </source>
</reference>
<dbReference type="Gene3D" id="1.10.3290.10">
    <property type="entry name" value="Fido-like domain"/>
    <property type="match status" value="1"/>
</dbReference>
<dbReference type="GO" id="GO:0005524">
    <property type="term" value="F:ATP binding"/>
    <property type="evidence" value="ECO:0007669"/>
    <property type="project" value="UniProtKB-KW"/>
</dbReference>
<gene>
    <name evidence="4" type="ORF">ERX46_08465</name>
</gene>
<dbReference type="InterPro" id="IPR040198">
    <property type="entry name" value="Fido_containing"/>
</dbReference>
<dbReference type="PROSITE" id="PS51459">
    <property type="entry name" value="FIDO"/>
    <property type="match status" value="1"/>
</dbReference>
<comment type="caution">
    <text evidence="4">The sequence shown here is derived from an EMBL/GenBank/DDBJ whole genome shotgun (WGS) entry which is preliminary data.</text>
</comment>
<dbReference type="InterPro" id="IPR036597">
    <property type="entry name" value="Fido-like_dom_sf"/>
</dbReference>
<evidence type="ECO:0000313" key="4">
    <source>
        <dbReference type="EMBL" id="RYM33989.1"/>
    </source>
</evidence>
<dbReference type="SUPFAM" id="SSF140931">
    <property type="entry name" value="Fic-like"/>
    <property type="match status" value="1"/>
</dbReference>
<organism evidence="4 5">
    <name type="scientific">Brumimicrobium glaciale</name>
    <dbReference type="NCBI Taxonomy" id="200475"/>
    <lineage>
        <taxon>Bacteria</taxon>
        <taxon>Pseudomonadati</taxon>
        <taxon>Bacteroidota</taxon>
        <taxon>Flavobacteriia</taxon>
        <taxon>Flavobacteriales</taxon>
        <taxon>Crocinitomicaceae</taxon>
        <taxon>Brumimicrobium</taxon>
    </lineage>
</organism>
<keyword evidence="5" id="KW-1185">Reference proteome</keyword>
<feature type="active site" evidence="1">
    <location>
        <position position="338"/>
    </location>
</feature>
<sequence>MNYNHISQKVKIFHGRTAPEEGVLVGYGALMERFNLSVPLPDILSLISFKNRKYNERNWQVFTARHQPEDTLFKHLVFALKYEGVNLLLLKILFENLSEKDAIKLFQEEPTGQYSKRLWFLYEWLLNKELPIEDLTIGNYVNAVDSSLQYSIPKGEKTSRFRVMNNLPGTIDFCPLIRKTEKLENYFSADFSSQNSKYLKEIRKDVLQRASAFMLLKDSKASFSIEGESPKSKRAARWGQAIGQAGVNELTKEELVRLQQVVIESSRFTKMGFREKGGFIGDHDRLTGEPLPDHISAKWSDLNQLMNGLTDTNKLFINNKFDAVLAAASVAFGFVFIHPFFDGNGRIHRYLIHHLLATKKFTPQGIVFPVSAAILNNIVDYRNVLESYSHPVLGFIKWEITKDNNVEVINDTIDYYRYFDATQVAEFLYKCVEETIEIIIPNEVSYLTKYDEFKRILDDEFEMPDKIVALLVRFLEQNEGRLSNRAKENDFDNLTDSEVKQIEELFLSIMQTN</sequence>
<dbReference type="AlphaFoldDB" id="A0A4Q4KPQ3"/>
<dbReference type="PANTHER" id="PTHR13504:SF38">
    <property type="entry name" value="FIDO DOMAIN-CONTAINING PROTEIN"/>
    <property type="match status" value="1"/>
</dbReference>
<keyword evidence="2" id="KW-0547">Nucleotide-binding</keyword>
<evidence type="ECO:0000259" key="3">
    <source>
        <dbReference type="PROSITE" id="PS51459"/>
    </source>
</evidence>
<feature type="domain" description="Fido" evidence="3">
    <location>
        <begin position="250"/>
        <end position="401"/>
    </location>
</feature>